<dbReference type="Proteomes" id="UP000320184">
    <property type="component" value="Unassembled WGS sequence"/>
</dbReference>
<name>A0A538SQE1_UNCEI</name>
<proteinExistence type="predicted"/>
<evidence type="ECO:0000313" key="2">
    <source>
        <dbReference type="Proteomes" id="UP000320184"/>
    </source>
</evidence>
<dbReference type="AlphaFoldDB" id="A0A538SQE1"/>
<comment type="caution">
    <text evidence="1">The sequence shown here is derived from an EMBL/GenBank/DDBJ whole genome shotgun (WGS) entry which is preliminary data.</text>
</comment>
<accession>A0A538SQE1</accession>
<reference evidence="1 2" key="1">
    <citation type="journal article" date="2019" name="Nat. Microbiol.">
        <title>Mediterranean grassland soil C-N compound turnover is dependent on rainfall and depth, and is mediated by genomically divergent microorganisms.</title>
        <authorList>
            <person name="Diamond S."/>
            <person name="Andeer P.F."/>
            <person name="Li Z."/>
            <person name="Crits-Christoph A."/>
            <person name="Burstein D."/>
            <person name="Anantharaman K."/>
            <person name="Lane K.R."/>
            <person name="Thomas B.C."/>
            <person name="Pan C."/>
            <person name="Northen T.R."/>
            <person name="Banfield J.F."/>
        </authorList>
    </citation>
    <scope>NUCLEOTIDE SEQUENCE [LARGE SCALE GENOMIC DNA]</scope>
    <source>
        <strain evidence="1">WS_3</strain>
    </source>
</reference>
<protein>
    <submittedName>
        <fullName evidence="1">Uncharacterized protein</fullName>
    </submittedName>
</protein>
<evidence type="ECO:0000313" key="1">
    <source>
        <dbReference type="EMBL" id="TMQ53585.1"/>
    </source>
</evidence>
<organism evidence="1 2">
    <name type="scientific">Eiseniibacteriota bacterium</name>
    <dbReference type="NCBI Taxonomy" id="2212470"/>
    <lineage>
        <taxon>Bacteria</taxon>
        <taxon>Candidatus Eiseniibacteriota</taxon>
    </lineage>
</organism>
<dbReference type="EMBL" id="VBOT01000014">
    <property type="protein sequence ID" value="TMQ53585.1"/>
    <property type="molecule type" value="Genomic_DNA"/>
</dbReference>
<gene>
    <name evidence="1" type="ORF">E6K73_01115</name>
</gene>
<sequence length="174" mass="18373">MIRDARERGRSLAVFFLAVGPELFRDLEDAGLVEPGEPARERAQDEWECFALYACVRGLVAAGGFGLETVDAVDSLHEAVAERWGLEGADPERLAARRARVAARYAEYGEIGQAAGKNAALASRRLAEAAARHMAGPSSPAPELVETVGALHDALAEGAAEAVRRAGHDGTPEG</sequence>